<evidence type="ECO:0000313" key="2">
    <source>
        <dbReference type="EMBL" id="TKI71556.1"/>
    </source>
</evidence>
<dbReference type="RefSeq" id="WP_107895780.1">
    <property type="nucleotide sequence ID" value="NZ_PYWM01000013.1"/>
</dbReference>
<dbReference type="EMBL" id="SZPU01000016">
    <property type="protein sequence ID" value="TKI71556.1"/>
    <property type="molecule type" value="Genomic_DNA"/>
</dbReference>
<dbReference type="AlphaFoldDB" id="A0A4U2ZAI2"/>
<accession>A0A4U2ZAI2</accession>
<dbReference type="Proteomes" id="UP000308744">
    <property type="component" value="Unassembled WGS sequence"/>
</dbReference>
<protein>
    <recommendedName>
        <fullName evidence="1">Helix-turn-helix conjugative transposon-like domain-containing protein</fullName>
    </recommendedName>
</protein>
<comment type="caution">
    <text evidence="2">The sequence shown here is derived from an EMBL/GenBank/DDBJ whole genome shotgun (WGS) entry which is preliminary data.</text>
</comment>
<organism evidence="2 3">
    <name type="scientific">Lysinibacillus mangiferihumi</name>
    <dbReference type="NCBI Taxonomy" id="1130819"/>
    <lineage>
        <taxon>Bacteria</taxon>
        <taxon>Bacillati</taxon>
        <taxon>Bacillota</taxon>
        <taxon>Bacilli</taxon>
        <taxon>Bacillales</taxon>
        <taxon>Bacillaceae</taxon>
        <taxon>Lysinibacillus</taxon>
    </lineage>
</organism>
<dbReference type="InterPro" id="IPR024760">
    <property type="entry name" value="HTH_dom_conjug_TS-like"/>
</dbReference>
<keyword evidence="3" id="KW-1185">Reference proteome</keyword>
<reference evidence="2 3" key="1">
    <citation type="submission" date="2019-04" db="EMBL/GenBank/DDBJ databases">
        <title>Lysinibacillus genome sequencing.</title>
        <authorList>
            <person name="Dunlap C."/>
        </authorList>
    </citation>
    <scope>NUCLEOTIDE SEQUENCE [LARGE SCALE GENOMIC DNA]</scope>
    <source>
        <strain evidence="2 3">CCTCC AB 2010389</strain>
    </source>
</reference>
<feature type="domain" description="Helix-turn-helix conjugative transposon-like" evidence="1">
    <location>
        <begin position="15"/>
        <end position="61"/>
    </location>
</feature>
<sequence>MSKELVALVEKSKYDDTALLDVIQFFEPKLKNCLYQTHPIYREDLRQDLTIILIKTIKKYDVHSVPGFWEMKNRFSNP</sequence>
<name>A0A4U2ZAI2_9BACI</name>
<evidence type="ECO:0000313" key="3">
    <source>
        <dbReference type="Proteomes" id="UP000308744"/>
    </source>
</evidence>
<proteinExistence type="predicted"/>
<dbReference type="Pfam" id="PF12645">
    <property type="entry name" value="HTH_16"/>
    <property type="match status" value="1"/>
</dbReference>
<gene>
    <name evidence="2" type="ORF">FC756_05495</name>
</gene>
<evidence type="ECO:0000259" key="1">
    <source>
        <dbReference type="Pfam" id="PF12645"/>
    </source>
</evidence>